<evidence type="ECO:0000256" key="4">
    <source>
        <dbReference type="ARBA" id="ARBA00022946"/>
    </source>
</evidence>
<gene>
    <name evidence="8" type="ORF">D0Z07_2623</name>
</gene>
<dbReference type="GO" id="GO:0051170">
    <property type="term" value="P:import into nucleus"/>
    <property type="evidence" value="ECO:0007669"/>
    <property type="project" value="TreeGrafter"/>
</dbReference>
<dbReference type="Pfam" id="PF01370">
    <property type="entry name" value="Epimerase"/>
    <property type="match status" value="1"/>
</dbReference>
<keyword evidence="4" id="KW-0809">Transit peptide</keyword>
<dbReference type="InterPro" id="IPR036291">
    <property type="entry name" value="NAD(P)-bd_dom_sf"/>
</dbReference>
<keyword evidence="5" id="KW-0496">Mitochondrion</keyword>
<dbReference type="InterPro" id="IPR001509">
    <property type="entry name" value="Epimerase_deHydtase"/>
</dbReference>
<name>A0A9P7AZK6_9HELO</name>
<proteinExistence type="inferred from homology"/>
<comment type="subcellular location">
    <subcellularLocation>
        <location evidence="1">Mitochondrion outer membrane</location>
        <topology evidence="1">Peripheral membrane protein</topology>
    </subcellularLocation>
</comment>
<evidence type="ECO:0000256" key="5">
    <source>
        <dbReference type="ARBA" id="ARBA00023128"/>
    </source>
</evidence>
<dbReference type="EMBL" id="VNKQ01000005">
    <property type="protein sequence ID" value="KAG0651164.1"/>
    <property type="molecule type" value="Genomic_DNA"/>
</dbReference>
<protein>
    <recommendedName>
        <fullName evidence="7">NAD-dependent epimerase/dehydratase domain-containing protein</fullName>
    </recommendedName>
</protein>
<evidence type="ECO:0000259" key="7">
    <source>
        <dbReference type="Pfam" id="PF01370"/>
    </source>
</evidence>
<dbReference type="PANTHER" id="PTHR14097">
    <property type="entry name" value="OXIDOREDUCTASE HTATIP2"/>
    <property type="match status" value="1"/>
</dbReference>
<dbReference type="Gene3D" id="3.40.50.720">
    <property type="entry name" value="NAD(P)-binding Rossmann-like Domain"/>
    <property type="match status" value="1"/>
</dbReference>
<evidence type="ECO:0000256" key="3">
    <source>
        <dbReference type="ARBA" id="ARBA00022787"/>
    </source>
</evidence>
<dbReference type="FunFam" id="3.40.50.720:FF:000366">
    <property type="entry name" value="Protein FMP52, mitochondrial"/>
    <property type="match status" value="1"/>
</dbReference>
<dbReference type="OrthoDB" id="430436at2759"/>
<reference evidence="8" key="1">
    <citation type="submission" date="2019-07" db="EMBL/GenBank/DDBJ databases">
        <title>Hyphodiscus hymeniophilus genome sequencing and assembly.</title>
        <authorList>
            <person name="Kramer G."/>
            <person name="Nodwell J."/>
        </authorList>
    </citation>
    <scope>NUCLEOTIDE SEQUENCE</scope>
    <source>
        <strain evidence="8">ATCC 34498</strain>
    </source>
</reference>
<dbReference type="SUPFAM" id="SSF51735">
    <property type="entry name" value="NAD(P)-binding Rossmann-fold domains"/>
    <property type="match status" value="1"/>
</dbReference>
<sequence length="237" mass="24749">MTSASLVGGTGLVGSYILSTLLNTPAISSVTAYSRRPIPAPEASPRLNPIIDSDSSAWATQISSLKIEEAPQIFFSALGTTKAKAGGLGNQRKIDFDLNLLLAKAAKDAGIKTYVLISGGLGGGGGTNSSNAFVRLKAELEVAVKELNFDHTVIIKPGLIVGDRGESRPIEAVFRGAAKLLGAISGGILKNAWAEDAEVIARAAVKAGLKASEARELEVKVWEVEQREILTLGQSEP</sequence>
<comment type="caution">
    <text evidence="8">The sequence shown here is derived from an EMBL/GenBank/DDBJ whole genome shotgun (WGS) entry which is preliminary data.</text>
</comment>
<dbReference type="AlphaFoldDB" id="A0A9P7AZK6"/>
<evidence type="ECO:0000256" key="2">
    <source>
        <dbReference type="ARBA" id="ARBA00006617"/>
    </source>
</evidence>
<dbReference type="GO" id="GO:0005741">
    <property type="term" value="C:mitochondrial outer membrane"/>
    <property type="evidence" value="ECO:0007669"/>
    <property type="project" value="UniProtKB-SubCell"/>
</dbReference>
<keyword evidence="6" id="KW-0472">Membrane</keyword>
<evidence type="ECO:0000313" key="9">
    <source>
        <dbReference type="Proteomes" id="UP000785200"/>
    </source>
</evidence>
<accession>A0A9P7AZK6</accession>
<dbReference type="PANTHER" id="PTHR14097:SF7">
    <property type="entry name" value="OXIDOREDUCTASE HTATIP2"/>
    <property type="match status" value="1"/>
</dbReference>
<keyword evidence="3" id="KW-1000">Mitochondrion outer membrane</keyword>
<evidence type="ECO:0000313" key="8">
    <source>
        <dbReference type="EMBL" id="KAG0651164.1"/>
    </source>
</evidence>
<feature type="domain" description="NAD-dependent epimerase/dehydratase" evidence="7">
    <location>
        <begin position="6"/>
        <end position="118"/>
    </location>
</feature>
<evidence type="ECO:0000256" key="6">
    <source>
        <dbReference type="ARBA" id="ARBA00023136"/>
    </source>
</evidence>
<dbReference type="Proteomes" id="UP000785200">
    <property type="component" value="Unassembled WGS sequence"/>
</dbReference>
<keyword evidence="9" id="KW-1185">Reference proteome</keyword>
<organism evidence="8 9">
    <name type="scientific">Hyphodiscus hymeniophilus</name>
    <dbReference type="NCBI Taxonomy" id="353542"/>
    <lineage>
        <taxon>Eukaryota</taxon>
        <taxon>Fungi</taxon>
        <taxon>Dikarya</taxon>
        <taxon>Ascomycota</taxon>
        <taxon>Pezizomycotina</taxon>
        <taxon>Leotiomycetes</taxon>
        <taxon>Helotiales</taxon>
        <taxon>Hyphodiscaceae</taxon>
        <taxon>Hyphodiscus</taxon>
    </lineage>
</organism>
<evidence type="ECO:0000256" key="1">
    <source>
        <dbReference type="ARBA" id="ARBA00004450"/>
    </source>
</evidence>
<comment type="similarity">
    <text evidence="2">Belongs to the FMP52 family.</text>
</comment>